<dbReference type="NCBIfam" id="TIGR00756">
    <property type="entry name" value="PPR"/>
    <property type="match status" value="2"/>
</dbReference>
<organism evidence="3 4">
    <name type="scientific">Mycena belliarum</name>
    <dbReference type="NCBI Taxonomy" id="1033014"/>
    <lineage>
        <taxon>Eukaryota</taxon>
        <taxon>Fungi</taxon>
        <taxon>Dikarya</taxon>
        <taxon>Basidiomycota</taxon>
        <taxon>Agaricomycotina</taxon>
        <taxon>Agaricomycetes</taxon>
        <taxon>Agaricomycetidae</taxon>
        <taxon>Agaricales</taxon>
        <taxon>Marasmiineae</taxon>
        <taxon>Mycenaceae</taxon>
        <taxon>Mycena</taxon>
    </lineage>
</organism>
<dbReference type="Proteomes" id="UP001222325">
    <property type="component" value="Unassembled WGS sequence"/>
</dbReference>
<dbReference type="Pfam" id="PF01535">
    <property type="entry name" value="PPR"/>
    <property type="match status" value="2"/>
</dbReference>
<dbReference type="PROSITE" id="PS51375">
    <property type="entry name" value="PPR"/>
    <property type="match status" value="5"/>
</dbReference>
<sequence length="720" mass="80148">MLASARLVGRVPLKHVARAASTFPPKTGSSSKPPLLADATTVDPVLFLQLRQRIIERHNPSGVEPDDPHVQLVNKNIFNIKRGLDKHDVALIRESWRELKAASHLHILTREVVEQIARLATASLLPNNSSTDEWDSDRQSFVEEVALAAASHSTDALNASLVAYLNRGDSRAVLELYEKFKRVAEDLPQSQTSYLTHTEDDIAVVAPTTIPGRANLVLAVVAAYAMEDCFQGALQECINMDINFRRFPTEEISRTISFDHTLRKTVYDFIHRIALAKSVARPHSFSKHIHNLATNQSTLLEDTYNSILEAITQPDAYIAADATLVTPTKSVAMTELIWASFLIAFLKRDRKDMAAKLWNDMTQFGMKPGILTWNMVLDMYSSRGTSKDVLGAWDTMSAHGIVPDGSSYRALISSLCSEQRWDDALRWFQKFGAEVLPTAPVAQALMVHNAMLHGFLNTGRENAKTAFALFEKMVAEGPKPDLVSYNTLMSHHGRHSDFKGMASVINQMTTSGVSGDVFTFSTILSALLKVGRTDAPDMVLSIMRKQGIRATVATYSTIIDSQMREQTIPHLEAAMRLLDEMEKEPSVTPNEVTYTSILAALYRGSWLSDDQVEAHAQDIVARMKKRNIKLKPGGYHILIKACVAFEGPARVDKALELYREMVRDNIPRVDDTWYVLLAGLSSHGEWHVANEIVNEMYASGAEPGGSLLRLANKIRREVRM</sequence>
<evidence type="ECO:0000313" key="4">
    <source>
        <dbReference type="Proteomes" id="UP001222325"/>
    </source>
</evidence>
<dbReference type="InterPro" id="IPR051240">
    <property type="entry name" value="Mito_RNA-Proc/Resp"/>
</dbReference>
<evidence type="ECO:0000256" key="2">
    <source>
        <dbReference type="PROSITE-ProRule" id="PRU00708"/>
    </source>
</evidence>
<protein>
    <recommendedName>
        <fullName evidence="5">Pentatricopeptide repeat-containing protein</fullName>
    </recommendedName>
</protein>
<evidence type="ECO:0000313" key="3">
    <source>
        <dbReference type="EMBL" id="KAJ7103642.1"/>
    </source>
</evidence>
<dbReference type="GO" id="GO:0003729">
    <property type="term" value="F:mRNA binding"/>
    <property type="evidence" value="ECO:0007669"/>
    <property type="project" value="TreeGrafter"/>
</dbReference>
<feature type="repeat" description="PPR" evidence="2">
    <location>
        <begin position="369"/>
        <end position="403"/>
    </location>
</feature>
<evidence type="ECO:0000256" key="1">
    <source>
        <dbReference type="ARBA" id="ARBA00022737"/>
    </source>
</evidence>
<dbReference type="Gene3D" id="1.25.40.10">
    <property type="entry name" value="Tetratricopeptide repeat domain"/>
    <property type="match status" value="3"/>
</dbReference>
<feature type="repeat" description="PPR" evidence="2">
    <location>
        <begin position="481"/>
        <end position="515"/>
    </location>
</feature>
<keyword evidence="4" id="KW-1185">Reference proteome</keyword>
<dbReference type="InterPro" id="IPR011990">
    <property type="entry name" value="TPR-like_helical_dom_sf"/>
</dbReference>
<reference evidence="3" key="1">
    <citation type="submission" date="2023-03" db="EMBL/GenBank/DDBJ databases">
        <title>Massive genome expansion in bonnet fungi (Mycena s.s.) driven by repeated elements and novel gene families across ecological guilds.</title>
        <authorList>
            <consortium name="Lawrence Berkeley National Laboratory"/>
            <person name="Harder C.B."/>
            <person name="Miyauchi S."/>
            <person name="Viragh M."/>
            <person name="Kuo A."/>
            <person name="Thoen E."/>
            <person name="Andreopoulos B."/>
            <person name="Lu D."/>
            <person name="Skrede I."/>
            <person name="Drula E."/>
            <person name="Henrissat B."/>
            <person name="Morin E."/>
            <person name="Kohler A."/>
            <person name="Barry K."/>
            <person name="LaButti K."/>
            <person name="Morin E."/>
            <person name="Salamov A."/>
            <person name="Lipzen A."/>
            <person name="Mereny Z."/>
            <person name="Hegedus B."/>
            <person name="Baldrian P."/>
            <person name="Stursova M."/>
            <person name="Weitz H."/>
            <person name="Taylor A."/>
            <person name="Grigoriev I.V."/>
            <person name="Nagy L.G."/>
            <person name="Martin F."/>
            <person name="Kauserud H."/>
        </authorList>
    </citation>
    <scope>NUCLEOTIDE SEQUENCE</scope>
    <source>
        <strain evidence="3">CBHHK173m</strain>
    </source>
</reference>
<proteinExistence type="predicted"/>
<feature type="repeat" description="PPR" evidence="2">
    <location>
        <begin position="444"/>
        <end position="480"/>
    </location>
</feature>
<dbReference type="InterPro" id="IPR002885">
    <property type="entry name" value="PPR_rpt"/>
</dbReference>
<dbReference type="PANTHER" id="PTHR47933">
    <property type="entry name" value="PENTATRICOPEPTIDE REPEAT-CONTAINING PROTEIN 1, MITOCHONDRIAL"/>
    <property type="match status" value="1"/>
</dbReference>
<feature type="repeat" description="PPR" evidence="2">
    <location>
        <begin position="516"/>
        <end position="550"/>
    </location>
</feature>
<accession>A0AAD6UPU0</accession>
<keyword evidence="1" id="KW-0677">Repeat</keyword>
<dbReference type="EMBL" id="JARJCN010000002">
    <property type="protein sequence ID" value="KAJ7103642.1"/>
    <property type="molecule type" value="Genomic_DNA"/>
</dbReference>
<dbReference type="Pfam" id="PF13041">
    <property type="entry name" value="PPR_2"/>
    <property type="match status" value="2"/>
</dbReference>
<comment type="caution">
    <text evidence="3">The sequence shown here is derived from an EMBL/GenBank/DDBJ whole genome shotgun (WGS) entry which is preliminary data.</text>
</comment>
<gene>
    <name evidence="3" type="ORF">B0H15DRAFT_813023</name>
</gene>
<evidence type="ECO:0008006" key="5">
    <source>
        <dbReference type="Google" id="ProtNLM"/>
    </source>
</evidence>
<dbReference type="AlphaFoldDB" id="A0AAD6UPU0"/>
<feature type="repeat" description="PPR" evidence="2">
    <location>
        <begin position="334"/>
        <end position="368"/>
    </location>
</feature>
<name>A0AAD6UPU0_9AGAR</name>